<evidence type="ECO:0000256" key="2">
    <source>
        <dbReference type="ARBA" id="ARBA00022900"/>
    </source>
</evidence>
<keyword evidence="1" id="KW-0646">Protease inhibitor</keyword>
<dbReference type="PROSITE" id="PS00284">
    <property type="entry name" value="SERPIN"/>
    <property type="match status" value="1"/>
</dbReference>
<dbReference type="InterPro" id="IPR023795">
    <property type="entry name" value="Serpin_CS"/>
</dbReference>
<gene>
    <name evidence="5" type="primary">100272177</name>
</gene>
<dbReference type="GO" id="GO:0005615">
    <property type="term" value="C:extracellular space"/>
    <property type="evidence" value="ECO:0007669"/>
    <property type="project" value="InterPro"/>
</dbReference>
<dbReference type="InterPro" id="IPR042178">
    <property type="entry name" value="Serpin_sf_1"/>
</dbReference>
<sequence length="454" mass="51521">MLLLRCLTYKKMRRKIQFFLCCKLIIGTWCNTMDGVTTKANSSEAQFQPNYLADSVNNFGYKLLLKMMEQNKNENIALSPTGIAGLLAMTLLGSVGSTYDELATSLGFSQDILANRNHHEQFGELLQQLNDNETNSKTLYADAMFVDSQTRIRSVFKDYLTTVYHGEARGVNFTQKNEVKQMINEWVKAQTQAKIEDFLKQSLPEATKVVLLSALYFSGQWASPFIPEYTFKMPFKKPEGEVMADLMLNLGDFDYIFSEKDGLHMIALPYNDSTTVMYALKPRLPMKLSLFDLMKKLDYNKIDELINKMNERKAVVRFPKMDLESNVNLDKALKAVGIKSMFSPDEANFALMIDSSDDKKENEVVIRSRFGHEQSRMLKDALNSLPNPGVYVDSVLHNVKITVNEFGTEAVAATAGILARSAEQFYADSPFYIFIRNEKTKLVTFSAVVYDPTI</sequence>
<dbReference type="InterPro" id="IPR000215">
    <property type="entry name" value="Serpin_fam"/>
</dbReference>
<dbReference type="GO" id="GO:0004867">
    <property type="term" value="F:serine-type endopeptidase inhibitor activity"/>
    <property type="evidence" value="ECO:0007669"/>
    <property type="project" value="UniProtKB-KW"/>
</dbReference>
<dbReference type="InterPro" id="IPR042185">
    <property type="entry name" value="Serpin_sf_2"/>
</dbReference>
<protein>
    <recommendedName>
        <fullName evidence="4">Serpin domain-containing protein</fullName>
    </recommendedName>
</protein>
<dbReference type="Pfam" id="PF00079">
    <property type="entry name" value="Serpin"/>
    <property type="match status" value="1"/>
</dbReference>
<proteinExistence type="inferred from homology"/>
<feature type="domain" description="Serpin" evidence="4">
    <location>
        <begin position="61"/>
        <end position="452"/>
    </location>
</feature>
<evidence type="ECO:0000313" key="6">
    <source>
        <dbReference type="Proteomes" id="UP000005204"/>
    </source>
</evidence>
<dbReference type="SMART" id="SM00093">
    <property type="entry name" value="SERPIN"/>
    <property type="match status" value="1"/>
</dbReference>
<dbReference type="SUPFAM" id="SSF56574">
    <property type="entry name" value="Serpins"/>
    <property type="match status" value="1"/>
</dbReference>
<accession>A0A8R2LZA9</accession>
<dbReference type="PANTHER" id="PTHR11461:SF342">
    <property type="entry name" value="SERINE PROTEASE INHIBITOR 28DC"/>
    <property type="match status" value="1"/>
</dbReference>
<dbReference type="EnsemblMetazoa" id="XM_038014242.1">
    <property type="protein sequence ID" value="XP_037870170.1"/>
    <property type="gene ID" value="GeneID_100272177"/>
</dbReference>
<reference evidence="5" key="2">
    <citation type="submission" date="2022-06" db="UniProtKB">
        <authorList>
            <consortium name="EnsemblMetazoa"/>
        </authorList>
    </citation>
    <scope>IDENTIFICATION</scope>
    <source>
        <strain evidence="5">p50T (Dazao)</strain>
    </source>
</reference>
<keyword evidence="6" id="KW-1185">Reference proteome</keyword>
<evidence type="ECO:0000256" key="3">
    <source>
        <dbReference type="RuleBase" id="RU000411"/>
    </source>
</evidence>
<reference evidence="6" key="1">
    <citation type="journal article" date="2008" name="Insect Biochem. Mol. Biol.">
        <title>The genome of a lepidopteran model insect, the silkworm Bombyx mori.</title>
        <authorList>
            <consortium name="International Silkworm Genome Consortium"/>
        </authorList>
    </citation>
    <scope>NUCLEOTIDE SEQUENCE [LARGE SCALE GENOMIC DNA]</scope>
    <source>
        <strain evidence="6">p50T</strain>
    </source>
</reference>
<keyword evidence="2" id="KW-0722">Serine protease inhibitor</keyword>
<dbReference type="InterPro" id="IPR023796">
    <property type="entry name" value="Serpin_dom"/>
</dbReference>
<dbReference type="AlphaFoldDB" id="A0A8R2LZA9"/>
<dbReference type="Gene3D" id="3.30.497.10">
    <property type="entry name" value="Antithrombin, subunit I, domain 2"/>
    <property type="match status" value="1"/>
</dbReference>
<dbReference type="PANTHER" id="PTHR11461">
    <property type="entry name" value="SERINE PROTEASE INHIBITOR, SERPIN"/>
    <property type="match status" value="1"/>
</dbReference>
<dbReference type="CDD" id="cd00172">
    <property type="entry name" value="serpin"/>
    <property type="match status" value="1"/>
</dbReference>
<evidence type="ECO:0000259" key="4">
    <source>
        <dbReference type="SMART" id="SM00093"/>
    </source>
</evidence>
<evidence type="ECO:0000313" key="5">
    <source>
        <dbReference type="EnsemblMetazoa" id="XP_037870170.1"/>
    </source>
</evidence>
<dbReference type="InterPro" id="IPR036186">
    <property type="entry name" value="Serpin_sf"/>
</dbReference>
<dbReference type="Proteomes" id="UP000005204">
    <property type="component" value="Unassembled WGS sequence"/>
</dbReference>
<name>A0A8R2LZA9_BOMMO</name>
<organism evidence="5 6">
    <name type="scientific">Bombyx mori</name>
    <name type="common">Silk moth</name>
    <dbReference type="NCBI Taxonomy" id="7091"/>
    <lineage>
        <taxon>Eukaryota</taxon>
        <taxon>Metazoa</taxon>
        <taxon>Ecdysozoa</taxon>
        <taxon>Arthropoda</taxon>
        <taxon>Hexapoda</taxon>
        <taxon>Insecta</taxon>
        <taxon>Pterygota</taxon>
        <taxon>Neoptera</taxon>
        <taxon>Endopterygota</taxon>
        <taxon>Lepidoptera</taxon>
        <taxon>Glossata</taxon>
        <taxon>Ditrysia</taxon>
        <taxon>Bombycoidea</taxon>
        <taxon>Bombycidae</taxon>
        <taxon>Bombycinae</taxon>
        <taxon>Bombyx</taxon>
    </lineage>
</organism>
<evidence type="ECO:0000256" key="1">
    <source>
        <dbReference type="ARBA" id="ARBA00022690"/>
    </source>
</evidence>
<comment type="similarity">
    <text evidence="3">Belongs to the serpin family.</text>
</comment>
<dbReference type="Gene3D" id="2.30.39.10">
    <property type="entry name" value="Alpha-1-antitrypsin, domain 1"/>
    <property type="match status" value="2"/>
</dbReference>